<protein>
    <submittedName>
        <fullName evidence="2">Uncharacterized protein</fullName>
    </submittedName>
</protein>
<dbReference type="AlphaFoldDB" id="A0A1E4TVZ2"/>
<sequence length="582" mass="65340">MPINNANTNILEDRSYNEHINNNNAVNTGLFSPHNSVFQALNNPSLELSSVSRTNSRNISNSPDLTMSSQFSQYSANDFSSWQLVHNSTQNSGRSSGSILSSSDTDDQMLNNFSLGQHHNHSNLTNQVIIFDNESELHSESYEDEDDVNVNVNVDVDVDVDADVDDDLVENASTLHQIEKLSMPSFIMPRVSLEEVNSNSANIDPSRLRINVVGHGSFELINRLNCYSKILKNIDFTNVNPNLIILIVDHQNLLLPQRLEKPFIPIFIEEQIQLGKDFNADEMSTSSGTNSQLLASRLNSLSTICHPIHLKSLNDDLFPLIHILSNIDCDKFNALNYTANKDEVREPCDYGCNLFTRQSDLDNSTRRYDKLSRSALNKRDKKISKRKNSGSNSNNNNNNDKKKIISTKLSLLLKIINGKVIVGVGYIGLCYCVYRYFSEHCTAENDLLENFTKFSAGSGVAGSAITGGVTGGDFYPESPFSLARSPSNVRFTSSFGRLTENLSSNTETCLLKLKDFQELSSSSINEQFSELNDEFKKILLDVHAFISNHAGNDLFKELHYIIKDLVERTKLAGYWLYYNILY</sequence>
<dbReference type="EMBL" id="KV454013">
    <property type="protein sequence ID" value="ODV95899.1"/>
    <property type="molecule type" value="Genomic_DNA"/>
</dbReference>
<dbReference type="OrthoDB" id="3989662at2759"/>
<name>A0A1E4TVZ2_PACTA</name>
<feature type="compositionally biased region" description="Low complexity" evidence="1">
    <location>
        <begin position="389"/>
        <end position="398"/>
    </location>
</feature>
<proteinExistence type="predicted"/>
<gene>
    <name evidence="2" type="ORF">PACTADRAFT_49336</name>
</gene>
<organism evidence="2 3">
    <name type="scientific">Pachysolen tannophilus NRRL Y-2460</name>
    <dbReference type="NCBI Taxonomy" id="669874"/>
    <lineage>
        <taxon>Eukaryota</taxon>
        <taxon>Fungi</taxon>
        <taxon>Dikarya</taxon>
        <taxon>Ascomycota</taxon>
        <taxon>Saccharomycotina</taxon>
        <taxon>Pichiomycetes</taxon>
        <taxon>Pachysolenaceae</taxon>
        <taxon>Pachysolen</taxon>
    </lineage>
</organism>
<reference evidence="3" key="1">
    <citation type="submission" date="2016-05" db="EMBL/GenBank/DDBJ databases">
        <title>Comparative genomics of biotechnologically important yeasts.</title>
        <authorList>
            <consortium name="DOE Joint Genome Institute"/>
            <person name="Riley R."/>
            <person name="Haridas S."/>
            <person name="Wolfe K.H."/>
            <person name="Lopes M.R."/>
            <person name="Hittinger C.T."/>
            <person name="Goker M."/>
            <person name="Salamov A."/>
            <person name="Wisecaver J."/>
            <person name="Long T.M."/>
            <person name="Aerts A.L."/>
            <person name="Barry K."/>
            <person name="Choi C."/>
            <person name="Clum A."/>
            <person name="Coughlan A.Y."/>
            <person name="Deshpande S."/>
            <person name="Douglass A.P."/>
            <person name="Hanson S.J."/>
            <person name="Klenk H.-P."/>
            <person name="Labutti K."/>
            <person name="Lapidus A."/>
            <person name="Lindquist E."/>
            <person name="Lipzen A."/>
            <person name="Meier-Kolthoff J.P."/>
            <person name="Ohm R.A."/>
            <person name="Otillar R.P."/>
            <person name="Pangilinan J."/>
            <person name="Peng Y."/>
            <person name="Rokas A."/>
            <person name="Rosa C.A."/>
            <person name="Scheuner C."/>
            <person name="Sibirny A.A."/>
            <person name="Slot J.C."/>
            <person name="Stielow J.B."/>
            <person name="Sun H."/>
            <person name="Kurtzman C.P."/>
            <person name="Blackwell M."/>
            <person name="Grigoriev I.V."/>
            <person name="Jeffries T.W."/>
        </authorList>
    </citation>
    <scope>NUCLEOTIDE SEQUENCE [LARGE SCALE GENOMIC DNA]</scope>
    <source>
        <strain evidence="3">NRRL Y-2460</strain>
    </source>
</reference>
<evidence type="ECO:0000313" key="3">
    <source>
        <dbReference type="Proteomes" id="UP000094236"/>
    </source>
</evidence>
<evidence type="ECO:0000256" key="1">
    <source>
        <dbReference type="SAM" id="MobiDB-lite"/>
    </source>
</evidence>
<feature type="region of interest" description="Disordered" evidence="1">
    <location>
        <begin position="374"/>
        <end position="399"/>
    </location>
</feature>
<evidence type="ECO:0000313" key="2">
    <source>
        <dbReference type="EMBL" id="ODV95899.1"/>
    </source>
</evidence>
<feature type="compositionally biased region" description="Basic residues" evidence="1">
    <location>
        <begin position="379"/>
        <end position="388"/>
    </location>
</feature>
<keyword evidence="3" id="KW-1185">Reference proteome</keyword>
<dbReference type="Proteomes" id="UP000094236">
    <property type="component" value="Unassembled WGS sequence"/>
</dbReference>
<accession>A0A1E4TVZ2</accession>